<dbReference type="HOGENOM" id="CLU_323206_0_0_1"/>
<feature type="compositionally biased region" description="Low complexity" evidence="2">
    <location>
        <begin position="188"/>
        <end position="199"/>
    </location>
</feature>
<dbReference type="OMA" id="QFESHEN"/>
<feature type="repeat" description="ARM" evidence="1">
    <location>
        <begin position="482"/>
        <end position="524"/>
    </location>
</feature>
<dbReference type="InterPro" id="IPR000225">
    <property type="entry name" value="Armadillo"/>
</dbReference>
<dbReference type="SUPFAM" id="SSF48371">
    <property type="entry name" value="ARM repeat"/>
    <property type="match status" value="1"/>
</dbReference>
<dbReference type="Pfam" id="PF00514">
    <property type="entry name" value="Arm"/>
    <property type="match status" value="1"/>
</dbReference>
<dbReference type="EMBL" id="HM448817">
    <property type="protein sequence ID" value="ADO34159.1"/>
    <property type="molecule type" value="mRNA"/>
</dbReference>
<proteinExistence type="evidence at transcript level"/>
<feature type="region of interest" description="Disordered" evidence="2">
    <location>
        <begin position="875"/>
        <end position="895"/>
    </location>
</feature>
<reference evidence="3" key="1">
    <citation type="submission" date="2010-06" db="EMBL/GenBank/DDBJ databases">
        <title>Genomic insights into Wnt signalling in an early diverging metazoan, the ctenophore Mnemiopsis leidyi.</title>
        <authorList>
            <person name="Pang K."/>
            <person name="Ryan J.F."/>
            <person name="Mullikin J.C."/>
            <person name="Baxevanis A.D."/>
            <person name="Martindale M.Q."/>
        </authorList>
    </citation>
    <scope>NUCLEOTIDE SEQUENCE</scope>
</reference>
<dbReference type="AlphaFoldDB" id="E3UKC7"/>
<dbReference type="InterPro" id="IPR016024">
    <property type="entry name" value="ARM-type_fold"/>
</dbReference>
<dbReference type="SMART" id="SM00185">
    <property type="entry name" value="ARM"/>
    <property type="match status" value="8"/>
</dbReference>
<dbReference type="PROSITE" id="PS50176">
    <property type="entry name" value="ARM_REPEAT"/>
    <property type="match status" value="4"/>
</dbReference>
<organism evidence="3">
    <name type="scientific">Mnemiopsis leidyi</name>
    <name type="common">Sea walnut</name>
    <name type="synonym">Warty comb jellyfish</name>
    <dbReference type="NCBI Taxonomy" id="27923"/>
    <lineage>
        <taxon>Eukaryota</taxon>
        <taxon>Metazoa</taxon>
        <taxon>Ctenophora</taxon>
        <taxon>Tentaculata</taxon>
        <taxon>Lobata</taxon>
        <taxon>Bolinopsidae</taxon>
        <taxon>Mnemiopsis</taxon>
    </lineage>
</organism>
<feature type="region of interest" description="Disordered" evidence="2">
    <location>
        <begin position="103"/>
        <end position="135"/>
    </location>
</feature>
<dbReference type="PANTHER" id="PTHR45976">
    <property type="entry name" value="ARMADILLO SEGMENT POLARITY PROTEIN"/>
    <property type="match status" value="1"/>
</dbReference>
<dbReference type="PRINTS" id="PR01869">
    <property type="entry name" value="BCATNINFAMLY"/>
</dbReference>
<feature type="repeat" description="ARM" evidence="1">
    <location>
        <begin position="571"/>
        <end position="605"/>
    </location>
</feature>
<dbReference type="InterPro" id="IPR011989">
    <property type="entry name" value="ARM-like"/>
</dbReference>
<name>E3UKC7_MNELE</name>
<accession>E3UKC7</accession>
<sequence>METPVYQELSWNTAPQPCKQKDYRLLEQRRNAIIQSLQQSPANRVDLEKQLHNVQTEMYMYQNSQKQNYNDFHSYRTPHLSSDPPPMESDLMDMLGMPQSGNTWNNKQLIDSGIASGSTTSPPSDDGGNNDYQNGIDEELAMHNIPSFDWDVPFNKSSFNQTQSRSQRLRAELFPDASEEQHNPAPTPSHASPTTPVTTTLQTLGEPTPVSHNTMENIAHYQDDAELAMQAIPEFAKLLSSKNPEVQVSVTTCIHALSKKEPSMHALLSYPQLISTLLHTLSTATDQEVVRCCTGTLHNLSYLREGLESIQKYRGIPILCELLSNSSENVLYYTITTLHNMIQRHKSSQLDICLSGGLEKMVSVLKYSDKPQFVAMVAECIHMLCHRNPDKKQAVAACSGPLHLVKLLQTSSVEYVTWAVARALKTLSVCNKNKKCILEAGGMQALARHLDTGSQRVTEEVLYTMRNLSNAVKGGSVDNVDPILTKLMDVLARTNINLIACSVGCLSNLTCNNPNNKKTVFRAGGLDTLLRCLLQNQAIPSVAEPLLCTLRHINYKHSEYEQTQHAFRTSGGISLITKVLSTAQHWAVIKAACGLIRNLALNAANIPFFKETGLLLHLIQACLRITDHYKGGINENRDGIKLEDIMWESLKTLESVSCHPEIRAQLDNPISAHLLMKCINSNNENLVQVALSSVVQFESHENFMVLIKNDPRFELIGKLCHFRNPKIAQMAAVLSNRLNEVQVDVKPPTAMEQPPHQTPGIFVNGGVQWGESVPHVRTENGSAASHLNDVVDLDATTAQYRNDSFIKSPGSMPVVPPGAGGPLQPSPHQQYSPRYHAPSPHVQHSTYNGVAFPTTYSTSPHYTTQSTYHPFPGFHHTPYQPPQPPQSNRNWYAAI</sequence>
<evidence type="ECO:0000313" key="3">
    <source>
        <dbReference type="EMBL" id="ADO34159.1"/>
    </source>
</evidence>
<evidence type="ECO:0000256" key="1">
    <source>
        <dbReference type="PROSITE-ProRule" id="PRU00259"/>
    </source>
</evidence>
<feature type="region of interest" description="Disordered" evidence="2">
    <location>
        <begin position="177"/>
        <end position="199"/>
    </location>
</feature>
<protein>
    <submittedName>
        <fullName evidence="3">Beta-catenin</fullName>
    </submittedName>
</protein>
<dbReference type="GO" id="GO:0045296">
    <property type="term" value="F:cadherin binding"/>
    <property type="evidence" value="ECO:0007669"/>
    <property type="project" value="InterPro"/>
</dbReference>
<dbReference type="SMR" id="E3UKC7"/>
<feature type="compositionally biased region" description="Polar residues" evidence="2">
    <location>
        <begin position="103"/>
        <end position="123"/>
    </location>
</feature>
<dbReference type="Gene3D" id="1.25.10.10">
    <property type="entry name" value="Leucine-rich Repeat Variant"/>
    <property type="match status" value="1"/>
</dbReference>
<dbReference type="GO" id="GO:0007155">
    <property type="term" value="P:cell adhesion"/>
    <property type="evidence" value="ECO:0007669"/>
    <property type="project" value="InterPro"/>
</dbReference>
<feature type="repeat" description="ARM" evidence="1">
    <location>
        <begin position="399"/>
        <end position="442"/>
    </location>
</feature>
<evidence type="ECO:0000256" key="2">
    <source>
        <dbReference type="SAM" id="MobiDB-lite"/>
    </source>
</evidence>
<feature type="repeat" description="ARM" evidence="1">
    <location>
        <begin position="272"/>
        <end position="315"/>
    </location>
</feature>
<dbReference type="InterPro" id="IPR013284">
    <property type="entry name" value="Beta-catenin"/>
</dbReference>